<proteinExistence type="predicted"/>
<evidence type="ECO:0000313" key="1">
    <source>
        <dbReference type="EMBL" id="GFD60970.1"/>
    </source>
</evidence>
<gene>
    <name evidence="1" type="ORF">Tci_932939</name>
</gene>
<name>A0A699XRJ0_TANCI</name>
<accession>A0A699XRJ0</accession>
<protein>
    <submittedName>
        <fullName evidence="1">Uncharacterized protein</fullName>
    </submittedName>
</protein>
<organism evidence="1">
    <name type="scientific">Tanacetum cinerariifolium</name>
    <name type="common">Dalmatian daisy</name>
    <name type="synonym">Chrysanthemum cinerariifolium</name>
    <dbReference type="NCBI Taxonomy" id="118510"/>
    <lineage>
        <taxon>Eukaryota</taxon>
        <taxon>Viridiplantae</taxon>
        <taxon>Streptophyta</taxon>
        <taxon>Embryophyta</taxon>
        <taxon>Tracheophyta</taxon>
        <taxon>Spermatophyta</taxon>
        <taxon>Magnoliopsida</taxon>
        <taxon>eudicotyledons</taxon>
        <taxon>Gunneridae</taxon>
        <taxon>Pentapetalae</taxon>
        <taxon>asterids</taxon>
        <taxon>campanulids</taxon>
        <taxon>Asterales</taxon>
        <taxon>Asteraceae</taxon>
        <taxon>Asteroideae</taxon>
        <taxon>Anthemideae</taxon>
        <taxon>Anthemidinae</taxon>
        <taxon>Tanacetum</taxon>
    </lineage>
</organism>
<reference evidence="1" key="1">
    <citation type="journal article" date="2019" name="Sci. Rep.">
        <title>Draft genome of Tanacetum cinerariifolium, the natural source of mosquito coil.</title>
        <authorList>
            <person name="Yamashiro T."/>
            <person name="Shiraishi A."/>
            <person name="Satake H."/>
            <person name="Nakayama K."/>
        </authorList>
    </citation>
    <scope>NUCLEOTIDE SEQUENCE</scope>
</reference>
<dbReference type="AlphaFoldDB" id="A0A699XRJ0"/>
<comment type="caution">
    <text evidence="1">The sequence shown here is derived from an EMBL/GenBank/DDBJ whole genome shotgun (WGS) entry which is preliminary data.</text>
</comment>
<dbReference type="EMBL" id="BKCJ011885015">
    <property type="protein sequence ID" value="GFD60970.1"/>
    <property type="molecule type" value="Genomic_DNA"/>
</dbReference>
<feature type="non-terminal residue" evidence="1">
    <location>
        <position position="1"/>
    </location>
</feature>
<sequence length="72" mass="8065">RIGEQAAVQISRELSEVDVLANEDQLLTAIPGLCEPVAHDHLRALLILRPMRLRHETPPATRKPMTHQAARL</sequence>